<accession>A0A0K8TAT4</accession>
<evidence type="ECO:0000256" key="1">
    <source>
        <dbReference type="SAM" id="MobiDB-lite"/>
    </source>
</evidence>
<feature type="region of interest" description="Disordered" evidence="1">
    <location>
        <begin position="45"/>
        <end position="104"/>
    </location>
</feature>
<organism evidence="2">
    <name type="scientific">Lygus hesperus</name>
    <name type="common">Western plant bug</name>
    <dbReference type="NCBI Taxonomy" id="30085"/>
    <lineage>
        <taxon>Eukaryota</taxon>
        <taxon>Metazoa</taxon>
        <taxon>Ecdysozoa</taxon>
        <taxon>Arthropoda</taxon>
        <taxon>Hexapoda</taxon>
        <taxon>Insecta</taxon>
        <taxon>Pterygota</taxon>
        <taxon>Neoptera</taxon>
        <taxon>Paraneoptera</taxon>
        <taxon>Hemiptera</taxon>
        <taxon>Heteroptera</taxon>
        <taxon>Panheteroptera</taxon>
        <taxon>Cimicomorpha</taxon>
        <taxon>Miridae</taxon>
        <taxon>Mirini</taxon>
        <taxon>Lygus</taxon>
    </lineage>
</organism>
<name>A0A0K8TAT4_LYGHE</name>
<proteinExistence type="predicted"/>
<reference evidence="2" key="1">
    <citation type="submission" date="2014-09" db="EMBL/GenBank/DDBJ databases">
        <authorList>
            <person name="Magalhaes I.L.F."/>
            <person name="Oliveira U."/>
            <person name="Santos F.R."/>
            <person name="Vidigal T.H.D.A."/>
            <person name="Brescovit A.D."/>
            <person name="Santos A.J."/>
        </authorList>
    </citation>
    <scope>NUCLEOTIDE SEQUENCE</scope>
</reference>
<evidence type="ECO:0000313" key="2">
    <source>
        <dbReference type="EMBL" id="JAG62634.1"/>
    </source>
</evidence>
<feature type="non-terminal residue" evidence="2">
    <location>
        <position position="1"/>
    </location>
</feature>
<feature type="compositionally biased region" description="Polar residues" evidence="1">
    <location>
        <begin position="68"/>
        <end position="104"/>
    </location>
</feature>
<dbReference type="EMBL" id="GBRD01003187">
    <property type="protein sequence ID" value="JAG62634.1"/>
    <property type="molecule type" value="Transcribed_RNA"/>
</dbReference>
<dbReference type="AlphaFoldDB" id="A0A0K8TAT4"/>
<protein>
    <submittedName>
        <fullName evidence="2">Uncharacterized protein</fullName>
    </submittedName>
</protein>
<sequence length="120" mass="13309">SKCAMESVMRELCRNENICFTGLDKINSSELAFCNHQEIEVTKNRGQNVTRMPDHDKILPASTKPRQESIQPTSSATSTLKPQPVIQPTGSTKPFNNYGNQSTTTTPILENQLLITTITT</sequence>
<feature type="non-terminal residue" evidence="2">
    <location>
        <position position="120"/>
    </location>
</feature>